<keyword evidence="4" id="KW-0573">Peptidoglycan synthesis</keyword>
<evidence type="ECO:0000259" key="7">
    <source>
        <dbReference type="Pfam" id="PF13480"/>
    </source>
</evidence>
<dbReference type="SUPFAM" id="SSF55729">
    <property type="entry name" value="Acyl-CoA N-acyltransferases (Nat)"/>
    <property type="match status" value="2"/>
</dbReference>
<dbReference type="PANTHER" id="PTHR36174">
    <property type="entry name" value="LIPID II:GLYCINE GLYCYLTRANSFERASE"/>
    <property type="match status" value="1"/>
</dbReference>
<dbReference type="PANTHER" id="PTHR36174:SF1">
    <property type="entry name" value="LIPID II:GLYCINE GLYCYLTRANSFERASE"/>
    <property type="match status" value="1"/>
</dbReference>
<keyword evidence="3" id="KW-0133">Cell shape</keyword>
<keyword evidence="2" id="KW-0808">Transferase</keyword>
<dbReference type="InterPro" id="IPR003447">
    <property type="entry name" value="FEMABX"/>
</dbReference>
<keyword evidence="6" id="KW-0961">Cell wall biogenesis/degradation</keyword>
<dbReference type="InterPro" id="IPR016181">
    <property type="entry name" value="Acyl_CoA_acyltransferase"/>
</dbReference>
<dbReference type="PROSITE" id="PS51191">
    <property type="entry name" value="FEMABX"/>
    <property type="match status" value="1"/>
</dbReference>
<dbReference type="InterPro" id="IPR038740">
    <property type="entry name" value="BioF2-like_GNAT_dom"/>
</dbReference>
<dbReference type="Gene3D" id="3.40.630.30">
    <property type="match status" value="1"/>
</dbReference>
<evidence type="ECO:0000256" key="1">
    <source>
        <dbReference type="ARBA" id="ARBA00009943"/>
    </source>
</evidence>
<dbReference type="Pfam" id="PF13480">
    <property type="entry name" value="Acetyltransf_6"/>
    <property type="match status" value="1"/>
</dbReference>
<evidence type="ECO:0000313" key="8">
    <source>
        <dbReference type="EMBL" id="KHT54103.1"/>
    </source>
</evidence>
<dbReference type="EMBL" id="JWLW01000012">
    <property type="protein sequence ID" value="KHT54103.1"/>
    <property type="molecule type" value="Genomic_DNA"/>
</dbReference>
<gene>
    <name evidence="8" type="ORF">RJ41_06035</name>
</gene>
<reference evidence="8 9" key="1">
    <citation type="submission" date="2014-12" db="EMBL/GenBank/DDBJ databases">
        <title>Genome sequencing of Alteromonas marina AD001.</title>
        <authorList>
            <person name="Adrian T.G.S."/>
            <person name="Chan K.G."/>
        </authorList>
    </citation>
    <scope>NUCLEOTIDE SEQUENCE [LARGE SCALE GENOMIC DNA]</scope>
    <source>
        <strain evidence="8 9">AD001</strain>
    </source>
</reference>
<dbReference type="GO" id="GO:0008360">
    <property type="term" value="P:regulation of cell shape"/>
    <property type="evidence" value="ECO:0007669"/>
    <property type="project" value="UniProtKB-KW"/>
</dbReference>
<keyword evidence="9" id="KW-1185">Reference proteome</keyword>
<organism evidence="8 9">
    <name type="scientific">Alteromonas marina</name>
    <dbReference type="NCBI Taxonomy" id="203795"/>
    <lineage>
        <taxon>Bacteria</taxon>
        <taxon>Pseudomonadati</taxon>
        <taxon>Pseudomonadota</taxon>
        <taxon>Gammaproteobacteria</taxon>
        <taxon>Alteromonadales</taxon>
        <taxon>Alteromonadaceae</taxon>
        <taxon>Alteromonas/Salinimonas group</taxon>
        <taxon>Alteromonas</taxon>
    </lineage>
</organism>
<protein>
    <recommendedName>
        <fullName evidence="7">BioF2-like acetyltransferase domain-containing protein</fullName>
    </recommendedName>
</protein>
<evidence type="ECO:0000313" key="9">
    <source>
        <dbReference type="Proteomes" id="UP000031197"/>
    </source>
</evidence>
<dbReference type="AlphaFoldDB" id="A0A0B3YAL8"/>
<dbReference type="OrthoDB" id="9773932at2"/>
<evidence type="ECO:0000256" key="5">
    <source>
        <dbReference type="ARBA" id="ARBA00023315"/>
    </source>
</evidence>
<sequence length="357" mass="39856">MTAQQNTKLRIASASDKPLWDAYVSQHKNASAYHKFAWLEAVKAAYDHSMLGVIATCANTGQVVGVFPAVLMNIPLLGKQICSLPYCDVGYGLADNDKVLNDMHALLAAQMRNVTGKKLEIRGIEQSPLDKIQFENKKVRMLLPLPESSEILLSSFKSKLRSQIRKAEKNGLTFELGTSNVLVSDFYNVYAQNMRDLGSPVHAEKWFKAIIKSYGQSSLISVVYHDGQPIGGGVIIKSGDNASIPWASTLRDFNRLAPNMLLYWSLLSHCADNGVKVFDFGRSTFEEGTYKFKKQWGAEPQLLNWQSFDKNNELIDAKSDAKSGSSRVREIAENIWRELPLKFTIVTGSILRPYISL</sequence>
<evidence type="ECO:0000256" key="4">
    <source>
        <dbReference type="ARBA" id="ARBA00022984"/>
    </source>
</evidence>
<evidence type="ECO:0000256" key="3">
    <source>
        <dbReference type="ARBA" id="ARBA00022960"/>
    </source>
</evidence>
<feature type="domain" description="BioF2-like acetyltransferase" evidence="7">
    <location>
        <begin position="154"/>
        <end position="293"/>
    </location>
</feature>
<accession>A0A0B3YAL8</accession>
<dbReference type="GO" id="GO:0016755">
    <property type="term" value="F:aminoacyltransferase activity"/>
    <property type="evidence" value="ECO:0007669"/>
    <property type="project" value="InterPro"/>
</dbReference>
<keyword evidence="5" id="KW-0012">Acyltransferase</keyword>
<dbReference type="GO" id="GO:0071555">
    <property type="term" value="P:cell wall organization"/>
    <property type="evidence" value="ECO:0007669"/>
    <property type="project" value="UniProtKB-KW"/>
</dbReference>
<name>A0A0B3YAL8_9ALTE</name>
<dbReference type="RefSeq" id="WP_039218258.1">
    <property type="nucleotide sequence ID" value="NZ_JWLW01000012.1"/>
</dbReference>
<comment type="caution">
    <text evidence="8">The sequence shown here is derived from an EMBL/GenBank/DDBJ whole genome shotgun (WGS) entry which is preliminary data.</text>
</comment>
<evidence type="ECO:0000256" key="2">
    <source>
        <dbReference type="ARBA" id="ARBA00022679"/>
    </source>
</evidence>
<dbReference type="GO" id="GO:0009252">
    <property type="term" value="P:peptidoglycan biosynthetic process"/>
    <property type="evidence" value="ECO:0007669"/>
    <property type="project" value="UniProtKB-KW"/>
</dbReference>
<comment type="similarity">
    <text evidence="1">Belongs to the FemABX family.</text>
</comment>
<dbReference type="Proteomes" id="UP000031197">
    <property type="component" value="Unassembled WGS sequence"/>
</dbReference>
<proteinExistence type="inferred from homology"/>
<evidence type="ECO:0000256" key="6">
    <source>
        <dbReference type="ARBA" id="ARBA00023316"/>
    </source>
</evidence>
<dbReference type="InterPro" id="IPR050644">
    <property type="entry name" value="PG_Glycine_Bridge_Synth"/>
</dbReference>